<dbReference type="InterPro" id="IPR020846">
    <property type="entry name" value="MFS_dom"/>
</dbReference>
<feature type="transmembrane region" description="Helical" evidence="4">
    <location>
        <begin position="166"/>
        <end position="191"/>
    </location>
</feature>
<feature type="transmembrane region" description="Helical" evidence="4">
    <location>
        <begin position="197"/>
        <end position="216"/>
    </location>
</feature>
<feature type="transmembrane region" description="Helical" evidence="4">
    <location>
        <begin position="307"/>
        <end position="325"/>
    </location>
</feature>
<feature type="transmembrane region" description="Helical" evidence="4">
    <location>
        <begin position="132"/>
        <end position="154"/>
    </location>
</feature>
<dbReference type="HOGENOM" id="CLU_001265_23_0_6"/>
<reference evidence="6 7" key="1">
    <citation type="journal article" date="2008" name="J. Biotechnol.">
        <title>The genome of Xanthomonas campestris pv. campestris B100 and its use for the reconstruction of metabolic pathways involved in xanthan biosynthesis.</title>
        <authorList>
            <person name="Vorholter F.J."/>
            <person name="Schneiker S."/>
            <person name="Goesmann A."/>
            <person name="Krause L."/>
            <person name="Bekel T."/>
            <person name="Kaiser O."/>
            <person name="Linke B."/>
            <person name="Patschkowski T."/>
            <person name="Ruckert C."/>
            <person name="Schmid J."/>
            <person name="Sidhu V.K."/>
            <person name="Sieber V."/>
            <person name="Tauch A."/>
            <person name="Watt S.A."/>
            <person name="Weisshaar B."/>
            <person name="Becker A."/>
            <person name="Niehaus K."/>
            <person name="Puhler A."/>
        </authorList>
    </citation>
    <scope>NUCLEOTIDE SEQUENCE [LARGE SCALE GENOMIC DNA]</scope>
    <source>
        <strain evidence="6 7">B100</strain>
    </source>
</reference>
<feature type="transmembrane region" description="Helical" evidence="4">
    <location>
        <begin position="81"/>
        <end position="101"/>
    </location>
</feature>
<keyword evidence="1 4" id="KW-0812">Transmembrane</keyword>
<dbReference type="KEGG" id="xca:xcc-b100_0524"/>
<evidence type="ECO:0000256" key="1">
    <source>
        <dbReference type="ARBA" id="ARBA00022692"/>
    </source>
</evidence>
<keyword evidence="2 4" id="KW-1133">Transmembrane helix</keyword>
<dbReference type="Proteomes" id="UP000001188">
    <property type="component" value="Chromosome"/>
</dbReference>
<feature type="transmembrane region" description="Helical" evidence="4">
    <location>
        <begin position="249"/>
        <end position="268"/>
    </location>
</feature>
<evidence type="ECO:0000313" key="6">
    <source>
        <dbReference type="EMBL" id="CAP49858.1"/>
    </source>
</evidence>
<keyword evidence="3 4" id="KW-0472">Membrane</keyword>
<feature type="domain" description="Major facilitator superfamily (MFS) profile" evidence="5">
    <location>
        <begin position="43"/>
        <end position="421"/>
    </location>
</feature>
<name>B0RN23_XANCB</name>
<dbReference type="SUPFAM" id="SSF103473">
    <property type="entry name" value="MFS general substrate transporter"/>
    <property type="match status" value="1"/>
</dbReference>
<protein>
    <submittedName>
        <fullName evidence="6">Membrane protein</fullName>
    </submittedName>
</protein>
<dbReference type="GO" id="GO:0022857">
    <property type="term" value="F:transmembrane transporter activity"/>
    <property type="evidence" value="ECO:0007669"/>
    <property type="project" value="InterPro"/>
</dbReference>
<feature type="transmembrane region" description="Helical" evidence="4">
    <location>
        <begin position="274"/>
        <end position="295"/>
    </location>
</feature>
<dbReference type="PANTHER" id="PTHR42910">
    <property type="entry name" value="TRANSPORTER SCO4007-RELATED"/>
    <property type="match status" value="1"/>
</dbReference>
<dbReference type="PROSITE" id="PS50850">
    <property type="entry name" value="MFS"/>
    <property type="match status" value="1"/>
</dbReference>
<evidence type="ECO:0000256" key="3">
    <source>
        <dbReference type="ARBA" id="ARBA00023136"/>
    </source>
</evidence>
<organism evidence="6 7">
    <name type="scientific">Xanthomonas campestris pv. campestris (strain B100)</name>
    <dbReference type="NCBI Taxonomy" id="509169"/>
    <lineage>
        <taxon>Bacteria</taxon>
        <taxon>Pseudomonadati</taxon>
        <taxon>Pseudomonadota</taxon>
        <taxon>Gammaproteobacteria</taxon>
        <taxon>Lysobacterales</taxon>
        <taxon>Lysobacteraceae</taxon>
        <taxon>Xanthomonas</taxon>
    </lineage>
</organism>
<dbReference type="Gene3D" id="1.20.1250.20">
    <property type="entry name" value="MFS general substrate transporter like domains"/>
    <property type="match status" value="1"/>
</dbReference>
<evidence type="ECO:0000256" key="4">
    <source>
        <dbReference type="SAM" id="Phobius"/>
    </source>
</evidence>
<dbReference type="InterPro" id="IPR011701">
    <property type="entry name" value="MFS"/>
</dbReference>
<feature type="transmembrane region" description="Helical" evidence="4">
    <location>
        <begin position="331"/>
        <end position="352"/>
    </location>
</feature>
<evidence type="ECO:0000259" key="5">
    <source>
        <dbReference type="PROSITE" id="PS50850"/>
    </source>
</evidence>
<dbReference type="Pfam" id="PF07690">
    <property type="entry name" value="MFS_1"/>
    <property type="match status" value="1"/>
</dbReference>
<dbReference type="AlphaFoldDB" id="B0RN23"/>
<gene>
    <name evidence="6" type="ORF">XCCB100_0524</name>
</gene>
<dbReference type="InterPro" id="IPR036259">
    <property type="entry name" value="MFS_trans_sf"/>
</dbReference>
<dbReference type="PANTHER" id="PTHR42910:SF1">
    <property type="entry name" value="MAJOR FACILITATOR SUPERFAMILY (MFS) PROFILE DOMAIN-CONTAINING PROTEIN"/>
    <property type="match status" value="1"/>
</dbReference>
<feature type="transmembrane region" description="Helical" evidence="4">
    <location>
        <begin position="108"/>
        <end position="126"/>
    </location>
</feature>
<sequence length="424" mass="43940">MGTVKTIHWKDGSVPTTLRPIHSTQVAAMTSEPISHPPLPRRLVLLMAAATGLAVASNYYAQPLLETLAQAFQIQVRTAGAVVTAAQLAYAAGLLLLVPLGDRLERRGLIVGLFVLSALGLLVSAASHSFGMLLAGTIVTGASSVAAQILVPFAATLAAPQERGRVIGTVMSGLLLGILLARTAAGLLAGVGGWHTVYWIAAALLLLTAGLLWRGLPRHPGNAQLSYPQLVGSVLTLLRDDAVLRSRSVLGGLLFAGFSMFWTTLAFLLSGPGYGYGTAVIGLFGLIGAAGALAANRSGHWSDHGHGDRVSWGGLVMLLLSWGLLAFAPHSIVLLIIGVLLLDIAVQGVHIANQSVIYQRNPHARNRITSAYITCYFIGGAVGSTLGTAAYAQAGWNGVVIGGAVLALAALGWVALSVARGSWK</sequence>
<dbReference type="EMBL" id="AM920689">
    <property type="protein sequence ID" value="CAP49858.1"/>
    <property type="molecule type" value="Genomic_DNA"/>
</dbReference>
<feature type="transmembrane region" description="Helical" evidence="4">
    <location>
        <begin position="373"/>
        <end position="392"/>
    </location>
</feature>
<accession>B0RN23</accession>
<evidence type="ECO:0000256" key="2">
    <source>
        <dbReference type="ARBA" id="ARBA00022989"/>
    </source>
</evidence>
<dbReference type="CDD" id="cd17324">
    <property type="entry name" value="MFS_NepI_like"/>
    <property type="match status" value="1"/>
</dbReference>
<feature type="transmembrane region" description="Helical" evidence="4">
    <location>
        <begin position="398"/>
        <end position="419"/>
    </location>
</feature>
<feature type="transmembrane region" description="Helical" evidence="4">
    <location>
        <begin position="43"/>
        <end position="61"/>
    </location>
</feature>
<evidence type="ECO:0000313" key="7">
    <source>
        <dbReference type="Proteomes" id="UP000001188"/>
    </source>
</evidence>
<proteinExistence type="predicted"/>